<gene>
    <name evidence="1" type="ORF">NM688_g1493</name>
</gene>
<sequence>MQAEYYAERLQVAFTDLKRDQHEVSNLFKSVSANLRSIVTRSHVLYVKWQRLYQEYCQQVTTSKIEASRCATDLSQYTLVLPQILEPNVPLIQKRLIVDVFIQEAEKGRDRAFETERRFTELADRITSFHEDLTIQGTGSWKAKWHDTKVLCTRALDYIQRIVASVHVVFSSVTPSESLCTMLCTLGARLFTLVKYQRLTEPPQELPSAHDLVQGALDESGLMQARLDAISDVWNEIGFSCNELATILHLADGALKPAVITLLRQLVEQAQAVYVPLIQGLRTYSINRMPDREVKAARRMIASSEEA</sequence>
<reference evidence="1" key="1">
    <citation type="submission" date="2022-07" db="EMBL/GenBank/DDBJ databases">
        <title>Genome Sequence of Phlebia brevispora.</title>
        <authorList>
            <person name="Buettner E."/>
        </authorList>
    </citation>
    <scope>NUCLEOTIDE SEQUENCE</scope>
    <source>
        <strain evidence="1">MPL23</strain>
    </source>
</reference>
<comment type="caution">
    <text evidence="1">The sequence shown here is derived from an EMBL/GenBank/DDBJ whole genome shotgun (WGS) entry which is preliminary data.</text>
</comment>
<evidence type="ECO:0000313" key="2">
    <source>
        <dbReference type="Proteomes" id="UP001148662"/>
    </source>
</evidence>
<protein>
    <submittedName>
        <fullName evidence="1">Uncharacterized protein</fullName>
    </submittedName>
</protein>
<evidence type="ECO:0000313" key="1">
    <source>
        <dbReference type="EMBL" id="KAJ3557394.1"/>
    </source>
</evidence>
<proteinExistence type="predicted"/>
<dbReference type="Proteomes" id="UP001148662">
    <property type="component" value="Unassembled WGS sequence"/>
</dbReference>
<organism evidence="1 2">
    <name type="scientific">Phlebia brevispora</name>
    <dbReference type="NCBI Taxonomy" id="194682"/>
    <lineage>
        <taxon>Eukaryota</taxon>
        <taxon>Fungi</taxon>
        <taxon>Dikarya</taxon>
        <taxon>Basidiomycota</taxon>
        <taxon>Agaricomycotina</taxon>
        <taxon>Agaricomycetes</taxon>
        <taxon>Polyporales</taxon>
        <taxon>Meruliaceae</taxon>
        <taxon>Phlebia</taxon>
    </lineage>
</organism>
<dbReference type="EMBL" id="JANHOG010000161">
    <property type="protein sequence ID" value="KAJ3557394.1"/>
    <property type="molecule type" value="Genomic_DNA"/>
</dbReference>
<name>A0ACC1TBP0_9APHY</name>
<accession>A0ACC1TBP0</accession>
<keyword evidence="2" id="KW-1185">Reference proteome</keyword>